<dbReference type="InterPro" id="IPR000330">
    <property type="entry name" value="SNF2_N"/>
</dbReference>
<keyword evidence="1" id="KW-0547">Nucleotide-binding</keyword>
<dbReference type="Gene3D" id="3.40.50.300">
    <property type="entry name" value="P-loop containing nucleotide triphosphate hydrolases"/>
    <property type="match status" value="1"/>
</dbReference>
<evidence type="ECO:0000256" key="2">
    <source>
        <dbReference type="ARBA" id="ARBA00022801"/>
    </source>
</evidence>
<dbReference type="CDD" id="cd18000">
    <property type="entry name" value="DEXHc_ERCC6"/>
    <property type="match status" value="1"/>
</dbReference>
<dbReference type="PROSITE" id="PS51192">
    <property type="entry name" value="HELICASE_ATP_BIND_1"/>
    <property type="match status" value="1"/>
</dbReference>
<evidence type="ECO:0000256" key="3">
    <source>
        <dbReference type="ARBA" id="ARBA00022840"/>
    </source>
</evidence>
<dbReference type="GO" id="GO:0008094">
    <property type="term" value="F:ATP-dependent activity, acting on DNA"/>
    <property type="evidence" value="ECO:0007669"/>
    <property type="project" value="TreeGrafter"/>
</dbReference>
<keyword evidence="9" id="KW-1185">Reference proteome</keyword>
<dbReference type="Proteomes" id="UP001221413">
    <property type="component" value="Unassembled WGS sequence"/>
</dbReference>
<evidence type="ECO:0000259" key="6">
    <source>
        <dbReference type="PROSITE" id="PS51192"/>
    </source>
</evidence>
<dbReference type="SUPFAM" id="SSF52540">
    <property type="entry name" value="P-loop containing nucleoside triphosphate hydrolases"/>
    <property type="match status" value="2"/>
</dbReference>
<feature type="domain" description="Helicase C-terminal" evidence="7">
    <location>
        <begin position="731"/>
        <end position="890"/>
    </location>
</feature>
<dbReference type="PROSITE" id="PS51194">
    <property type="entry name" value="HELICASE_CTER"/>
    <property type="match status" value="1"/>
</dbReference>
<dbReference type="SMART" id="SM00487">
    <property type="entry name" value="DEXDc"/>
    <property type="match status" value="1"/>
</dbReference>
<evidence type="ECO:0000256" key="1">
    <source>
        <dbReference type="ARBA" id="ARBA00022741"/>
    </source>
</evidence>
<dbReference type="InterPro" id="IPR014001">
    <property type="entry name" value="Helicase_ATP-bd"/>
</dbReference>
<keyword evidence="2" id="KW-0378">Hydrolase</keyword>
<feature type="compositionally biased region" description="Low complexity" evidence="5">
    <location>
        <begin position="947"/>
        <end position="959"/>
    </location>
</feature>
<dbReference type="EMBL" id="JAQGDS010000005">
    <property type="protein sequence ID" value="KAJ6260591.1"/>
    <property type="molecule type" value="Genomic_DNA"/>
</dbReference>
<accession>A0AAD6NIA0</accession>
<evidence type="ECO:0000256" key="5">
    <source>
        <dbReference type="SAM" id="MobiDB-lite"/>
    </source>
</evidence>
<dbReference type="PANTHER" id="PTHR45629">
    <property type="entry name" value="SNF2/RAD54 FAMILY MEMBER"/>
    <property type="match status" value="1"/>
</dbReference>
<proteinExistence type="predicted"/>
<feature type="compositionally biased region" description="Acidic residues" evidence="5">
    <location>
        <begin position="252"/>
        <end position="263"/>
    </location>
</feature>
<feature type="compositionally biased region" description="Basic and acidic residues" evidence="5">
    <location>
        <begin position="1221"/>
        <end position="1232"/>
    </location>
</feature>
<dbReference type="Gene3D" id="1.20.120.850">
    <property type="entry name" value="SWI2/SNF2 ATPases, N-terminal domain"/>
    <property type="match status" value="1"/>
</dbReference>
<feature type="compositionally biased region" description="Acidic residues" evidence="5">
    <location>
        <begin position="271"/>
        <end position="284"/>
    </location>
</feature>
<organism evidence="8 9">
    <name type="scientific">Drechslerella dactyloides</name>
    <name type="common">Nematode-trapping fungus</name>
    <name type="synonym">Arthrobotrys dactyloides</name>
    <dbReference type="NCBI Taxonomy" id="74499"/>
    <lineage>
        <taxon>Eukaryota</taxon>
        <taxon>Fungi</taxon>
        <taxon>Dikarya</taxon>
        <taxon>Ascomycota</taxon>
        <taxon>Pezizomycotina</taxon>
        <taxon>Orbiliomycetes</taxon>
        <taxon>Orbiliales</taxon>
        <taxon>Orbiliaceae</taxon>
        <taxon>Drechslerella</taxon>
    </lineage>
</organism>
<evidence type="ECO:0000259" key="7">
    <source>
        <dbReference type="PROSITE" id="PS51194"/>
    </source>
</evidence>
<dbReference type="AlphaFoldDB" id="A0AAD6NIA0"/>
<evidence type="ECO:0000313" key="8">
    <source>
        <dbReference type="EMBL" id="KAJ6260591.1"/>
    </source>
</evidence>
<keyword evidence="4" id="KW-0175">Coiled coil</keyword>
<gene>
    <name evidence="8" type="ORF">Dda_4817</name>
</gene>
<dbReference type="GO" id="GO:0016787">
    <property type="term" value="F:hydrolase activity"/>
    <property type="evidence" value="ECO:0007669"/>
    <property type="project" value="UniProtKB-KW"/>
</dbReference>
<dbReference type="Pfam" id="PF00271">
    <property type="entry name" value="Helicase_C"/>
    <property type="match status" value="1"/>
</dbReference>
<dbReference type="CDD" id="cd18793">
    <property type="entry name" value="SF2_C_SNF"/>
    <property type="match status" value="1"/>
</dbReference>
<protein>
    <submittedName>
        <fullName evidence="8">DNA repair and recombination protein RAD26</fullName>
    </submittedName>
</protein>
<feature type="region of interest" description="Disordered" evidence="5">
    <location>
        <begin position="109"/>
        <end position="130"/>
    </location>
</feature>
<sequence>MDEDLNIEEELGLQAFTHESLEGKVAEKAEAEMLEQEAKQSTKLKEKEASSIRKLEQDVKGLESLIRSSFGPKKAKYEEKLAEAKAKIEVHKANIVDIELRLRASAAKAAASVESSASRDQRKGESRRDYLIRKGIINPFSKEGQEVEEVEEGELPSSSPTEGPSQLSFQNLRAPGFATDEPVKPTGLKRQRTAKDRAVVTLPDLRPPSPARKTPTPADQKVAGFEDDYEQARAPRLRKAAQKLAVQQAEADSPEAETPDEESDAYRDEGEISEPEDAVEEEEEQRPSATSKRGKAKKATKKRARSDESSAAEEEDLREFDDGYEHVYQKRIKEWCAKRSAARGAEEKGDEGAPEWFKPSPSSPDLVIDEGFKLPGDIGQSLFDYQRTAVNWLWELHAKQHTGGILGDEMGLGKTIQAIAFIAGLHYSKLLTKPVLIVAPATVLRQWCNEFHKWWPPLRVSILHSSGSGMLSIASDKQAGQELDDEEDILEALEKRAPTKAQKAAKKIVDKVKSKGHVLISTYTGLTTYQKLLLDTEWECVVLDEGHRIRNPEAKITMAAKQLRSPTRFILSGTPIQNNLKELWSLFDFVYPGKLGVYGVFNEHIATPIKLGAYAGASNLQIHAAYKCAVVLREMIGPYILRRLKADVAVLPPKQDQVLFCNLVKQQKEAYEQYIKSTEVALIWDGRRDMLAGIDVLRKICNHPDLCNRDKLSADPKYNYGNPIKSGKMQIVKGLLNAWDKDKLKCLIFSQGTQMLDILEKFVKNLGYSYMRMDGGTEIKTRQAMVDRFNTDQTLQVFLLTTKVGGYGLNLTGATRIIIFDPDWNPSNDMQARERSWRLGQKHEVRIYRLLSRGTIEEKIYQRQLYKQFLTKKILEDPEQRRVFKMDDMQDLFTLGTVEHGTETGGLFEGVERTLSAAKQITEDNQSKQVEAIAGVDRLENFVGGASNMLSGSMSGNSAESKTESPSKDNEKGKGAKKDKGIPKDDHLLDSILAKAGVHSIVQHDAIMSTSKSSSDVIEREANRVAAEAKEALKRSFDNIKKYSVTGTAKATWTGKRTAAGTSRPGGMLTRTQMEPVFLQSNVVEEAGSRLQGDKGGKQGESSKAAGNDKKENISKKRKHDDDEEEAPKKRFKEDGVSEQNLSEKRKSDSAIEAETPKKRLKDGGSQEQAISKKRKHNEVDQKQGQSKDGSDDGRRIKRRLVRYRTNDQGKRVEHRRKRRKDPDDEKISSMR</sequence>
<feature type="region of interest" description="Disordered" evidence="5">
    <location>
        <begin position="142"/>
        <end position="317"/>
    </location>
</feature>
<dbReference type="GO" id="GO:0005524">
    <property type="term" value="F:ATP binding"/>
    <property type="evidence" value="ECO:0007669"/>
    <property type="project" value="InterPro"/>
</dbReference>
<feature type="compositionally biased region" description="Polar residues" evidence="5">
    <location>
        <begin position="156"/>
        <end position="171"/>
    </location>
</feature>
<dbReference type="Pfam" id="PF00176">
    <property type="entry name" value="SNF2-rel_dom"/>
    <property type="match status" value="1"/>
</dbReference>
<dbReference type="Gene3D" id="3.40.50.10810">
    <property type="entry name" value="Tandem AAA-ATPase domain"/>
    <property type="match status" value="1"/>
</dbReference>
<dbReference type="GO" id="GO:0005634">
    <property type="term" value="C:nucleus"/>
    <property type="evidence" value="ECO:0007669"/>
    <property type="project" value="TreeGrafter"/>
</dbReference>
<reference evidence="8" key="1">
    <citation type="submission" date="2023-01" db="EMBL/GenBank/DDBJ databases">
        <title>The chitinases involved in constricting ring structure development in the nematode-trapping fungus Drechslerella dactyloides.</title>
        <authorList>
            <person name="Wang R."/>
            <person name="Zhang L."/>
            <person name="Tang P."/>
            <person name="Li S."/>
            <person name="Liang L."/>
        </authorList>
    </citation>
    <scope>NUCLEOTIDE SEQUENCE</scope>
    <source>
        <strain evidence="8">YMF1.00031</strain>
    </source>
</reference>
<feature type="compositionally biased region" description="Basic and acidic residues" evidence="5">
    <location>
        <begin position="1127"/>
        <end position="1165"/>
    </location>
</feature>
<dbReference type="InterPro" id="IPR050496">
    <property type="entry name" value="SNF2_RAD54_helicase_repair"/>
</dbReference>
<feature type="region of interest" description="Disordered" evidence="5">
    <location>
        <begin position="1050"/>
        <end position="1232"/>
    </location>
</feature>
<dbReference type="PANTHER" id="PTHR45629:SF7">
    <property type="entry name" value="DNA EXCISION REPAIR PROTEIN ERCC-6-RELATED"/>
    <property type="match status" value="1"/>
</dbReference>
<dbReference type="SMART" id="SM00490">
    <property type="entry name" value="HELICc"/>
    <property type="match status" value="1"/>
</dbReference>
<feature type="region of interest" description="Disordered" evidence="5">
    <location>
        <begin position="947"/>
        <end position="984"/>
    </location>
</feature>
<evidence type="ECO:0000256" key="4">
    <source>
        <dbReference type="SAM" id="Coils"/>
    </source>
</evidence>
<dbReference type="GO" id="GO:0006283">
    <property type="term" value="P:transcription-coupled nucleotide-excision repair"/>
    <property type="evidence" value="ECO:0007669"/>
    <property type="project" value="TreeGrafter"/>
</dbReference>
<evidence type="ECO:0000313" key="9">
    <source>
        <dbReference type="Proteomes" id="UP001221413"/>
    </source>
</evidence>
<dbReference type="InterPro" id="IPR038718">
    <property type="entry name" value="SNF2-like_sf"/>
</dbReference>
<feature type="coiled-coil region" evidence="4">
    <location>
        <begin position="24"/>
        <end position="101"/>
    </location>
</feature>
<name>A0AAD6NIA0_DREDA</name>
<dbReference type="InterPro" id="IPR001650">
    <property type="entry name" value="Helicase_C-like"/>
</dbReference>
<feature type="compositionally biased region" description="Basic residues" evidence="5">
    <location>
        <begin position="292"/>
        <end position="304"/>
    </location>
</feature>
<dbReference type="FunFam" id="3.40.50.10810:FF:000094">
    <property type="entry name" value="DNA excision repair protein ERCC-6"/>
    <property type="match status" value="1"/>
</dbReference>
<feature type="compositionally biased region" description="Basic and acidic residues" evidence="5">
    <location>
        <begin position="117"/>
        <end position="130"/>
    </location>
</feature>
<feature type="domain" description="Helicase ATP-binding" evidence="6">
    <location>
        <begin position="395"/>
        <end position="593"/>
    </location>
</feature>
<comment type="caution">
    <text evidence="8">The sequence shown here is derived from an EMBL/GenBank/DDBJ whole genome shotgun (WGS) entry which is preliminary data.</text>
</comment>
<keyword evidence="3" id="KW-0067">ATP-binding</keyword>
<dbReference type="InterPro" id="IPR049730">
    <property type="entry name" value="SNF2/RAD54-like_C"/>
</dbReference>
<feature type="compositionally biased region" description="Basic and acidic residues" evidence="5">
    <location>
        <begin position="961"/>
        <end position="984"/>
    </location>
</feature>
<dbReference type="InterPro" id="IPR027417">
    <property type="entry name" value="P-loop_NTPase"/>
</dbReference>